<feature type="compositionally biased region" description="Polar residues" evidence="1">
    <location>
        <begin position="238"/>
        <end position="249"/>
    </location>
</feature>
<feature type="compositionally biased region" description="Low complexity" evidence="1">
    <location>
        <begin position="204"/>
        <end position="225"/>
    </location>
</feature>
<evidence type="ECO:0000256" key="1">
    <source>
        <dbReference type="SAM" id="MobiDB-lite"/>
    </source>
</evidence>
<name>A0ABS8EYU9_9FIRM</name>
<dbReference type="Proteomes" id="UP001299235">
    <property type="component" value="Unassembled WGS sequence"/>
</dbReference>
<protein>
    <submittedName>
        <fullName evidence="3">Uncharacterized protein</fullName>
    </submittedName>
</protein>
<sequence length="376" mass="40407">MYNKKKIATLLVIGMAAMFMMNGCQKKASETETTKQTTAQSESTAQTEAATTYTSESNSFSFDLPDSAWVATKEGIENKWAFMKEGVGTIRITHKKSKIKEKNLPKSQEDAIALLNDIQENAFSQVEYKKDSTNGTELYYYAASTQDADLGYVYLIKYLINTDTESYTITAKLTSSDSTVQQAVKSAVTSFKVLNDDSKKTDSDANSGSSAGGSASSDNADNSSAPKNTEDSAADNISGESTGDSSGASTDEEYRYFFDANGNTIYAYPSEDGSWRDDNGTSYIFLENGVEDSNGTQYYYDPPQGTAGTDSSAGSGNSSNSGSSSGDGMVIGFYDINGNYQTATQDANGNWIGSDGKTYTFDEKGATDSDGNFSKW</sequence>
<accession>A0ABS8EYU9</accession>
<dbReference type="Gene3D" id="2.10.270.10">
    <property type="entry name" value="Cholin Binding"/>
    <property type="match status" value="1"/>
</dbReference>
<evidence type="ECO:0000313" key="4">
    <source>
        <dbReference type="Proteomes" id="UP001299235"/>
    </source>
</evidence>
<evidence type="ECO:0000256" key="2">
    <source>
        <dbReference type="SAM" id="SignalP"/>
    </source>
</evidence>
<feature type="compositionally biased region" description="Low complexity" evidence="1">
    <location>
        <begin position="34"/>
        <end position="52"/>
    </location>
</feature>
<dbReference type="RefSeq" id="WP_248835609.1">
    <property type="nucleotide sequence ID" value="NZ_JAJEQE010000034.1"/>
</dbReference>
<feature type="region of interest" description="Disordered" evidence="1">
    <location>
        <begin position="197"/>
        <end position="250"/>
    </location>
</feature>
<dbReference type="EMBL" id="JAJEQE010000034">
    <property type="protein sequence ID" value="MCC2149592.1"/>
    <property type="molecule type" value="Genomic_DNA"/>
</dbReference>
<evidence type="ECO:0000313" key="3">
    <source>
        <dbReference type="EMBL" id="MCC2149592.1"/>
    </source>
</evidence>
<feature type="region of interest" description="Disordered" evidence="1">
    <location>
        <begin position="346"/>
        <end position="376"/>
    </location>
</feature>
<gene>
    <name evidence="3" type="ORF">LKD42_10040</name>
</gene>
<feature type="region of interest" description="Disordered" evidence="1">
    <location>
        <begin position="292"/>
        <end position="326"/>
    </location>
</feature>
<feature type="signal peptide" evidence="2">
    <location>
        <begin position="1"/>
        <end position="26"/>
    </location>
</feature>
<feature type="region of interest" description="Disordered" evidence="1">
    <location>
        <begin position="30"/>
        <end position="52"/>
    </location>
</feature>
<comment type="caution">
    <text evidence="3">The sequence shown here is derived from an EMBL/GenBank/DDBJ whole genome shotgun (WGS) entry which is preliminary data.</text>
</comment>
<reference evidence="3 4" key="1">
    <citation type="submission" date="2021-10" db="EMBL/GenBank/DDBJ databases">
        <title>Anaerobic single-cell dispensing facilitates the cultivation of human gut bacteria.</title>
        <authorList>
            <person name="Afrizal A."/>
        </authorList>
    </citation>
    <scope>NUCLEOTIDE SEQUENCE [LARGE SCALE GENOMIC DNA]</scope>
    <source>
        <strain evidence="3 4">CLA-AA-H246</strain>
    </source>
</reference>
<keyword evidence="4" id="KW-1185">Reference proteome</keyword>
<feature type="chain" id="PRO_5045211129" evidence="2">
    <location>
        <begin position="27"/>
        <end position="376"/>
    </location>
</feature>
<feature type="compositionally biased region" description="Low complexity" evidence="1">
    <location>
        <begin position="305"/>
        <end position="326"/>
    </location>
</feature>
<keyword evidence="2" id="KW-0732">Signal</keyword>
<proteinExistence type="predicted"/>
<organism evidence="3 4">
    <name type="scientific">Hominisplanchenecus faecis</name>
    <dbReference type="NCBI Taxonomy" id="2885351"/>
    <lineage>
        <taxon>Bacteria</taxon>
        <taxon>Bacillati</taxon>
        <taxon>Bacillota</taxon>
        <taxon>Clostridia</taxon>
        <taxon>Lachnospirales</taxon>
        <taxon>Lachnospiraceae</taxon>
        <taxon>Hominisplanchenecus</taxon>
    </lineage>
</organism>